<dbReference type="RefSeq" id="WP_377070336.1">
    <property type="nucleotide sequence ID" value="NZ_JBHMEC010000017.1"/>
</dbReference>
<protein>
    <submittedName>
        <fullName evidence="3">NAD(P)/FAD-dependent oxidoreductase</fullName>
        <ecNumber evidence="3">1.-.-.-</ecNumber>
    </submittedName>
</protein>
<name>A0ABV5I1D3_9RHOB</name>
<evidence type="ECO:0000259" key="2">
    <source>
        <dbReference type="Pfam" id="PF01266"/>
    </source>
</evidence>
<evidence type="ECO:0000313" key="3">
    <source>
        <dbReference type="EMBL" id="MFB9150503.1"/>
    </source>
</evidence>
<dbReference type="InterPro" id="IPR006076">
    <property type="entry name" value="FAD-dep_OxRdtase"/>
</dbReference>
<dbReference type="PANTHER" id="PTHR13847">
    <property type="entry name" value="SARCOSINE DEHYDROGENASE-RELATED"/>
    <property type="match status" value="1"/>
</dbReference>
<dbReference type="SUPFAM" id="SSF51905">
    <property type="entry name" value="FAD/NAD(P)-binding domain"/>
    <property type="match status" value="1"/>
</dbReference>
<sequence>MTKHVSSEPDSLWQASAGERFTAPDLQGERSADLAIVGGGYTGLAAALSAASQGAEVVLLEAERVGHGGSGRNVGLVNAGLWLPPDAVAARLGQGPGEALNATLAAAPDRVFGHIAQHDIACEPQRAGTLHLAHAPGGLRDLRRRAQQAQARGAPVAVLDADETARRTGSDRFHGALHDPRAGTIQPLSYARGLARAAATAGARIFEHSAVIAAEHHGGQWVLRTDGGKLRARRLLMATNAYHRPAGGARLPDLPLVNFFQIATAPLGDNIAGDILPGGEGCWDTGTVMTSLRRDAAGRVILGGMGAGGQIHEGWARRKLAHLLPRLAEAPLAHVWAGRIAMTGDHLPRILRLGPGGLAVFGYSGRGIAPGTVFGEAAAHALLTGDETGLPVGAVDSHAEALAALRTLGFEMAARMVHMVAARI</sequence>
<dbReference type="EMBL" id="JBHMEC010000017">
    <property type="protein sequence ID" value="MFB9150503.1"/>
    <property type="molecule type" value="Genomic_DNA"/>
</dbReference>
<keyword evidence="1 3" id="KW-0560">Oxidoreductase</keyword>
<dbReference type="Gene3D" id="3.30.9.10">
    <property type="entry name" value="D-Amino Acid Oxidase, subunit A, domain 2"/>
    <property type="match status" value="1"/>
</dbReference>
<keyword evidence="4" id="KW-1185">Reference proteome</keyword>
<reference evidence="3 4" key="1">
    <citation type="submission" date="2024-09" db="EMBL/GenBank/DDBJ databases">
        <authorList>
            <person name="Sun Q."/>
            <person name="Mori K."/>
        </authorList>
    </citation>
    <scope>NUCLEOTIDE SEQUENCE [LARGE SCALE GENOMIC DNA]</scope>
    <source>
        <strain evidence="3 4">CECT 9424</strain>
    </source>
</reference>
<proteinExistence type="predicted"/>
<dbReference type="EC" id="1.-.-.-" evidence="3"/>
<dbReference type="GO" id="GO:0016491">
    <property type="term" value="F:oxidoreductase activity"/>
    <property type="evidence" value="ECO:0007669"/>
    <property type="project" value="UniProtKB-KW"/>
</dbReference>
<dbReference type="Pfam" id="PF01266">
    <property type="entry name" value="DAO"/>
    <property type="match status" value="1"/>
</dbReference>
<accession>A0ABV5I1D3</accession>
<dbReference type="Proteomes" id="UP001589670">
    <property type="component" value="Unassembled WGS sequence"/>
</dbReference>
<gene>
    <name evidence="3" type="ORF">ACFFU4_12170</name>
</gene>
<evidence type="ECO:0000256" key="1">
    <source>
        <dbReference type="ARBA" id="ARBA00023002"/>
    </source>
</evidence>
<comment type="caution">
    <text evidence="3">The sequence shown here is derived from an EMBL/GenBank/DDBJ whole genome shotgun (WGS) entry which is preliminary data.</text>
</comment>
<dbReference type="Gene3D" id="3.50.50.60">
    <property type="entry name" value="FAD/NAD(P)-binding domain"/>
    <property type="match status" value="1"/>
</dbReference>
<organism evidence="3 4">
    <name type="scientific">Roseovarius ramblicola</name>
    <dbReference type="NCBI Taxonomy" id="2022336"/>
    <lineage>
        <taxon>Bacteria</taxon>
        <taxon>Pseudomonadati</taxon>
        <taxon>Pseudomonadota</taxon>
        <taxon>Alphaproteobacteria</taxon>
        <taxon>Rhodobacterales</taxon>
        <taxon>Roseobacteraceae</taxon>
        <taxon>Roseovarius</taxon>
    </lineage>
</organism>
<dbReference type="PANTHER" id="PTHR13847:SF275">
    <property type="entry name" value="GAMMA-GLUTAMYLPUTRESCINE OXIDOREDUCTASE"/>
    <property type="match status" value="1"/>
</dbReference>
<dbReference type="InterPro" id="IPR036188">
    <property type="entry name" value="FAD/NAD-bd_sf"/>
</dbReference>
<feature type="domain" description="FAD dependent oxidoreductase" evidence="2">
    <location>
        <begin position="33"/>
        <end position="380"/>
    </location>
</feature>
<evidence type="ECO:0000313" key="4">
    <source>
        <dbReference type="Proteomes" id="UP001589670"/>
    </source>
</evidence>